<dbReference type="GeneID" id="20817267"/>
<proteinExistence type="predicted"/>
<gene>
    <name evidence="2" type="ORF">H257_15271</name>
</gene>
<feature type="region of interest" description="Disordered" evidence="1">
    <location>
        <begin position="1"/>
        <end position="25"/>
    </location>
</feature>
<name>W4FN81_APHAT</name>
<dbReference type="VEuPathDB" id="FungiDB:H257_15271"/>
<protein>
    <submittedName>
        <fullName evidence="2">Uncharacterized protein</fullName>
    </submittedName>
</protein>
<reference evidence="2" key="1">
    <citation type="submission" date="2013-12" db="EMBL/GenBank/DDBJ databases">
        <title>The Genome Sequence of Aphanomyces astaci APO3.</title>
        <authorList>
            <consortium name="The Broad Institute Genomics Platform"/>
            <person name="Russ C."/>
            <person name="Tyler B."/>
            <person name="van West P."/>
            <person name="Dieguez-Uribeondo J."/>
            <person name="Young S.K."/>
            <person name="Zeng Q."/>
            <person name="Gargeya S."/>
            <person name="Fitzgerald M."/>
            <person name="Abouelleil A."/>
            <person name="Alvarado L."/>
            <person name="Chapman S.B."/>
            <person name="Gainer-Dewar J."/>
            <person name="Goldberg J."/>
            <person name="Griggs A."/>
            <person name="Gujja S."/>
            <person name="Hansen M."/>
            <person name="Howarth C."/>
            <person name="Imamovic A."/>
            <person name="Ireland A."/>
            <person name="Larimer J."/>
            <person name="McCowan C."/>
            <person name="Murphy C."/>
            <person name="Pearson M."/>
            <person name="Poon T.W."/>
            <person name="Priest M."/>
            <person name="Roberts A."/>
            <person name="Saif S."/>
            <person name="Shea T."/>
            <person name="Sykes S."/>
            <person name="Wortman J."/>
            <person name="Nusbaum C."/>
            <person name="Birren B."/>
        </authorList>
    </citation>
    <scope>NUCLEOTIDE SEQUENCE [LARGE SCALE GENOMIC DNA]</scope>
    <source>
        <strain evidence="2">APO3</strain>
    </source>
</reference>
<dbReference type="RefSeq" id="XP_009841607.1">
    <property type="nucleotide sequence ID" value="XM_009843305.1"/>
</dbReference>
<evidence type="ECO:0000256" key="1">
    <source>
        <dbReference type="SAM" id="MobiDB-lite"/>
    </source>
</evidence>
<sequence length="101" mass="11244">MASRSWRSNERESWRRKWRRRRPASSNNVLRCSLYRCTLCFPSSRSSALISPPLVCPLPRCLAVPMNTLSSVSCQGSIGFTSSSSSSSADSRRRVSRVSGS</sequence>
<dbReference type="EMBL" id="KI913181">
    <property type="protein sequence ID" value="ETV68930.1"/>
    <property type="molecule type" value="Genomic_DNA"/>
</dbReference>
<dbReference type="AlphaFoldDB" id="W4FN81"/>
<accession>W4FN81</accession>
<organism evidence="2">
    <name type="scientific">Aphanomyces astaci</name>
    <name type="common">Crayfish plague agent</name>
    <dbReference type="NCBI Taxonomy" id="112090"/>
    <lineage>
        <taxon>Eukaryota</taxon>
        <taxon>Sar</taxon>
        <taxon>Stramenopiles</taxon>
        <taxon>Oomycota</taxon>
        <taxon>Saprolegniomycetes</taxon>
        <taxon>Saprolegniales</taxon>
        <taxon>Verrucalvaceae</taxon>
        <taxon>Aphanomyces</taxon>
    </lineage>
</organism>
<evidence type="ECO:0000313" key="2">
    <source>
        <dbReference type="EMBL" id="ETV68930.1"/>
    </source>
</evidence>
<feature type="region of interest" description="Disordered" evidence="1">
    <location>
        <begin position="78"/>
        <end position="101"/>
    </location>
</feature>